<accession>A0AAF0V7R1</accession>
<name>A0AAF0V7R1_SOLVR</name>
<dbReference type="PANTHER" id="PTHR24559:SF444">
    <property type="entry name" value="REVERSE TRANSCRIPTASE DOMAIN-CONTAINING PROTEIN"/>
    <property type="match status" value="1"/>
</dbReference>
<protein>
    <recommendedName>
        <fullName evidence="1">Reverse transcriptase domain-containing protein</fullName>
    </recommendedName>
</protein>
<feature type="domain" description="Reverse transcriptase" evidence="1">
    <location>
        <begin position="2"/>
        <end position="130"/>
    </location>
</feature>
<dbReference type="Gene3D" id="3.10.10.10">
    <property type="entry name" value="HIV Type 1 Reverse Transcriptase, subunit A, domain 1"/>
    <property type="match status" value="1"/>
</dbReference>
<proteinExistence type="predicted"/>
<dbReference type="Pfam" id="PF00078">
    <property type="entry name" value="RVT_1"/>
    <property type="match status" value="1"/>
</dbReference>
<dbReference type="Gene3D" id="3.30.70.270">
    <property type="match status" value="1"/>
</dbReference>
<sequence length="131" mass="15266">MCIDYRQLNRVTIQNKYPLPRIDDLFDQLQCASVFAKIDPRSGYHQLKIRPQDVPKTVFRTRYGHYEFLVMSFGLTNAPATFMSLINGVFKPFLDSFVIVFIDDILVYLRSEEEHADHLRIVLGVLGKQKL</sequence>
<organism evidence="2 3">
    <name type="scientific">Solanum verrucosum</name>
    <dbReference type="NCBI Taxonomy" id="315347"/>
    <lineage>
        <taxon>Eukaryota</taxon>
        <taxon>Viridiplantae</taxon>
        <taxon>Streptophyta</taxon>
        <taxon>Embryophyta</taxon>
        <taxon>Tracheophyta</taxon>
        <taxon>Spermatophyta</taxon>
        <taxon>Magnoliopsida</taxon>
        <taxon>eudicotyledons</taxon>
        <taxon>Gunneridae</taxon>
        <taxon>Pentapetalae</taxon>
        <taxon>asterids</taxon>
        <taxon>lamiids</taxon>
        <taxon>Solanales</taxon>
        <taxon>Solanaceae</taxon>
        <taxon>Solanoideae</taxon>
        <taxon>Solaneae</taxon>
        <taxon>Solanum</taxon>
    </lineage>
</organism>
<dbReference type="InterPro" id="IPR043502">
    <property type="entry name" value="DNA/RNA_pol_sf"/>
</dbReference>
<dbReference type="SUPFAM" id="SSF56672">
    <property type="entry name" value="DNA/RNA polymerases"/>
    <property type="match status" value="1"/>
</dbReference>
<evidence type="ECO:0000259" key="1">
    <source>
        <dbReference type="Pfam" id="PF00078"/>
    </source>
</evidence>
<keyword evidence="3" id="KW-1185">Reference proteome</keyword>
<dbReference type="PANTHER" id="PTHR24559">
    <property type="entry name" value="TRANSPOSON TY3-I GAG-POL POLYPROTEIN"/>
    <property type="match status" value="1"/>
</dbReference>
<evidence type="ECO:0000313" key="3">
    <source>
        <dbReference type="Proteomes" id="UP001234989"/>
    </source>
</evidence>
<dbReference type="Proteomes" id="UP001234989">
    <property type="component" value="Chromosome 12"/>
</dbReference>
<gene>
    <name evidence="2" type="ORF">MTR67_051581</name>
</gene>
<reference evidence="2" key="1">
    <citation type="submission" date="2023-08" db="EMBL/GenBank/DDBJ databases">
        <title>A de novo genome assembly of Solanum verrucosum Schlechtendal, a Mexican diploid species geographically isolated from the other diploid A-genome species in potato relatives.</title>
        <authorList>
            <person name="Hosaka K."/>
        </authorList>
    </citation>
    <scope>NUCLEOTIDE SEQUENCE</scope>
    <source>
        <tissue evidence="2">Young leaves</tissue>
    </source>
</reference>
<dbReference type="EMBL" id="CP133623">
    <property type="protein sequence ID" value="WMV58196.1"/>
    <property type="molecule type" value="Genomic_DNA"/>
</dbReference>
<dbReference type="InterPro" id="IPR053134">
    <property type="entry name" value="RNA-dir_DNA_polymerase"/>
</dbReference>
<dbReference type="InterPro" id="IPR000477">
    <property type="entry name" value="RT_dom"/>
</dbReference>
<dbReference type="AlphaFoldDB" id="A0AAF0V7R1"/>
<dbReference type="InterPro" id="IPR043128">
    <property type="entry name" value="Rev_trsase/Diguanyl_cyclase"/>
</dbReference>
<evidence type="ECO:0000313" key="2">
    <source>
        <dbReference type="EMBL" id="WMV58196.1"/>
    </source>
</evidence>
<dbReference type="CDD" id="cd01647">
    <property type="entry name" value="RT_LTR"/>
    <property type="match status" value="1"/>
</dbReference>